<keyword evidence="4 7" id="KW-0812">Transmembrane</keyword>
<evidence type="ECO:0000256" key="6">
    <source>
        <dbReference type="ARBA" id="ARBA00023136"/>
    </source>
</evidence>
<reference evidence="9" key="2">
    <citation type="submission" date="2013-04" db="EMBL/GenBank/DDBJ databases">
        <title>Bisphenol A degrading Sphingobium sp. strain BiD32.</title>
        <authorList>
            <person name="Nielsen J.L."/>
            <person name="Zhou N.A."/>
            <person name="Kjeldal H."/>
        </authorList>
    </citation>
    <scope>NUCLEOTIDE SEQUENCE [LARGE SCALE GENOMIC DNA]</scope>
    <source>
        <strain evidence="9">BiD32</strain>
    </source>
</reference>
<protein>
    <submittedName>
        <fullName evidence="8">DoxX</fullName>
    </submittedName>
</protein>
<proteinExistence type="inferred from homology"/>
<dbReference type="AlphaFoldDB" id="N1MPU6"/>
<reference evidence="8 9" key="1">
    <citation type="submission" date="2013-03" db="EMBL/GenBank/DDBJ databases">
        <authorList>
            <person name="Le V."/>
        </authorList>
    </citation>
    <scope>NUCLEOTIDE SEQUENCE [LARGE SCALE GENOMIC DNA]</scope>
    <source>
        <strain evidence="8 9">BiD32</strain>
    </source>
</reference>
<organism evidence="8 9">
    <name type="scientific">Sphingobium indicum BiD32</name>
    <dbReference type="NCBI Taxonomy" id="1301087"/>
    <lineage>
        <taxon>Bacteria</taxon>
        <taxon>Pseudomonadati</taxon>
        <taxon>Pseudomonadota</taxon>
        <taxon>Alphaproteobacteria</taxon>
        <taxon>Sphingomonadales</taxon>
        <taxon>Sphingomonadaceae</taxon>
        <taxon>Sphingobium</taxon>
    </lineage>
</organism>
<accession>N1MPU6</accession>
<evidence type="ECO:0000256" key="4">
    <source>
        <dbReference type="ARBA" id="ARBA00022692"/>
    </source>
</evidence>
<dbReference type="Pfam" id="PF07681">
    <property type="entry name" value="DoxX"/>
    <property type="match status" value="1"/>
</dbReference>
<comment type="caution">
    <text evidence="8">The sequence shown here is derived from an EMBL/GenBank/DDBJ whole genome shotgun (WGS) entry which is preliminary data.</text>
</comment>
<sequence length="154" mass="16850">MQHIATMYDRIVAIAASRLAEGGALLLAHIALAGIFWRSGRSKVTEGRLFEISDSTRYLFENDYAAVPLPPEIAAPLATVGEHLFPALLVIGLATRLSATALLAMTLVIQIFVYPEAWWTTHMLWTALAAVLIVRGGGLLSLDALIGRWRQRRA</sequence>
<dbReference type="OrthoDB" id="121744at2"/>
<evidence type="ECO:0000256" key="2">
    <source>
        <dbReference type="ARBA" id="ARBA00006679"/>
    </source>
</evidence>
<comment type="similarity">
    <text evidence="2">Belongs to the DoxX family.</text>
</comment>
<dbReference type="InterPro" id="IPR051907">
    <property type="entry name" value="DoxX-like_oxidoreductase"/>
</dbReference>
<keyword evidence="3" id="KW-1003">Cell membrane</keyword>
<evidence type="ECO:0000256" key="7">
    <source>
        <dbReference type="SAM" id="Phobius"/>
    </source>
</evidence>
<dbReference type="InterPro" id="IPR032808">
    <property type="entry name" value="DoxX"/>
</dbReference>
<evidence type="ECO:0000256" key="1">
    <source>
        <dbReference type="ARBA" id="ARBA00004651"/>
    </source>
</evidence>
<evidence type="ECO:0000313" key="8">
    <source>
        <dbReference type="EMBL" id="CCW19230.1"/>
    </source>
</evidence>
<feature type="transmembrane region" description="Helical" evidence="7">
    <location>
        <begin position="87"/>
        <end position="112"/>
    </location>
</feature>
<comment type="subcellular location">
    <subcellularLocation>
        <location evidence="1">Cell membrane</location>
        <topology evidence="1">Multi-pass membrane protein</topology>
    </subcellularLocation>
</comment>
<keyword evidence="5 7" id="KW-1133">Transmembrane helix</keyword>
<dbReference type="PANTHER" id="PTHR33452">
    <property type="entry name" value="OXIDOREDUCTASE CATD-RELATED"/>
    <property type="match status" value="1"/>
</dbReference>
<dbReference type="GO" id="GO:0005886">
    <property type="term" value="C:plasma membrane"/>
    <property type="evidence" value="ECO:0007669"/>
    <property type="project" value="UniProtKB-SubCell"/>
</dbReference>
<evidence type="ECO:0000313" key="9">
    <source>
        <dbReference type="Proteomes" id="UP000013201"/>
    </source>
</evidence>
<evidence type="ECO:0000256" key="5">
    <source>
        <dbReference type="ARBA" id="ARBA00022989"/>
    </source>
</evidence>
<dbReference type="Proteomes" id="UP000013201">
    <property type="component" value="Unassembled WGS sequence"/>
</dbReference>
<evidence type="ECO:0000256" key="3">
    <source>
        <dbReference type="ARBA" id="ARBA00022475"/>
    </source>
</evidence>
<gene>
    <name evidence="8" type="ORF">EBBID32_35960</name>
</gene>
<feature type="transmembrane region" description="Helical" evidence="7">
    <location>
        <begin position="124"/>
        <end position="146"/>
    </location>
</feature>
<dbReference type="RefSeq" id="WP_006962398.1">
    <property type="nucleotide sequence ID" value="NZ_CAVK010000183.1"/>
</dbReference>
<dbReference type="EMBL" id="CAVK010000183">
    <property type="protein sequence ID" value="CCW19230.1"/>
    <property type="molecule type" value="Genomic_DNA"/>
</dbReference>
<keyword evidence="6 7" id="KW-0472">Membrane</keyword>
<keyword evidence="9" id="KW-1185">Reference proteome</keyword>
<dbReference type="PANTHER" id="PTHR33452:SF1">
    <property type="entry name" value="INNER MEMBRANE PROTEIN YPHA-RELATED"/>
    <property type="match status" value="1"/>
</dbReference>
<name>N1MPU6_9SPHN</name>